<dbReference type="RefSeq" id="WP_345525716.1">
    <property type="nucleotide sequence ID" value="NZ_BAABKN010000008.1"/>
</dbReference>
<reference evidence="2" key="1">
    <citation type="journal article" date="2019" name="Int. J. Syst. Evol. Microbiol.">
        <title>The Global Catalogue of Microorganisms (GCM) 10K type strain sequencing project: providing services to taxonomists for standard genome sequencing and annotation.</title>
        <authorList>
            <consortium name="The Broad Institute Genomics Platform"/>
            <consortium name="The Broad Institute Genome Sequencing Center for Infectious Disease"/>
            <person name="Wu L."/>
            <person name="Ma J."/>
        </authorList>
    </citation>
    <scope>NUCLEOTIDE SEQUENCE [LARGE SCALE GENOMIC DNA]</scope>
    <source>
        <strain evidence="2">JCM 18532</strain>
    </source>
</reference>
<evidence type="ECO:0000313" key="1">
    <source>
        <dbReference type="EMBL" id="GAA4729915.1"/>
    </source>
</evidence>
<proteinExistence type="predicted"/>
<dbReference type="EMBL" id="BAABKN010000008">
    <property type="protein sequence ID" value="GAA4729915.1"/>
    <property type="molecule type" value="Genomic_DNA"/>
</dbReference>
<protein>
    <recommendedName>
        <fullName evidence="3">Transcriptional regulator</fullName>
    </recommendedName>
</protein>
<organism evidence="1 2">
    <name type="scientific">Nocardioides endophyticus</name>
    <dbReference type="NCBI Taxonomy" id="1353775"/>
    <lineage>
        <taxon>Bacteria</taxon>
        <taxon>Bacillati</taxon>
        <taxon>Actinomycetota</taxon>
        <taxon>Actinomycetes</taxon>
        <taxon>Propionibacteriales</taxon>
        <taxon>Nocardioidaceae</taxon>
        <taxon>Nocardioides</taxon>
    </lineage>
</organism>
<accession>A0ABP8YGX4</accession>
<dbReference type="Proteomes" id="UP001499882">
    <property type="component" value="Unassembled WGS sequence"/>
</dbReference>
<comment type="caution">
    <text evidence="1">The sequence shown here is derived from an EMBL/GenBank/DDBJ whole genome shotgun (WGS) entry which is preliminary data.</text>
</comment>
<name>A0ABP8YGX4_9ACTN</name>
<evidence type="ECO:0008006" key="3">
    <source>
        <dbReference type="Google" id="ProtNLM"/>
    </source>
</evidence>
<sequence>MALFGALCVGLNALGFTNRSLRTQVSHLLGVPTTSYTVNQMSYDLARLRTKGLIRRRPGTNTYDLTAQGQRIAIFCIKVHDRLLAPLIVADQPPAPPDLQRALATIDRDVESYTNRARLGTAA</sequence>
<evidence type="ECO:0000313" key="2">
    <source>
        <dbReference type="Proteomes" id="UP001499882"/>
    </source>
</evidence>
<gene>
    <name evidence="1" type="ORF">GCM10023350_11450</name>
</gene>
<keyword evidence="2" id="KW-1185">Reference proteome</keyword>